<dbReference type="Proteomes" id="UP000305041">
    <property type="component" value="Unassembled WGS sequence"/>
</dbReference>
<evidence type="ECO:0000313" key="4">
    <source>
        <dbReference type="Proteomes" id="UP000305041"/>
    </source>
</evidence>
<dbReference type="SUPFAM" id="SSF56935">
    <property type="entry name" value="Porins"/>
    <property type="match status" value="1"/>
</dbReference>
<dbReference type="EMBL" id="VAUA01000004">
    <property type="protein sequence ID" value="TLP65830.1"/>
    <property type="molecule type" value="Genomic_DNA"/>
</dbReference>
<evidence type="ECO:0000259" key="2">
    <source>
        <dbReference type="Pfam" id="PF13609"/>
    </source>
</evidence>
<proteinExistence type="predicted"/>
<feature type="domain" description="Porin" evidence="2">
    <location>
        <begin position="7"/>
        <end position="311"/>
    </location>
</feature>
<keyword evidence="4" id="KW-1185">Reference proteome</keyword>
<organism evidence="3 4">
    <name type="scientific">Parasedimentitalea maritima</name>
    <dbReference type="NCBI Taxonomy" id="2578117"/>
    <lineage>
        <taxon>Bacteria</taxon>
        <taxon>Pseudomonadati</taxon>
        <taxon>Pseudomonadota</taxon>
        <taxon>Alphaproteobacteria</taxon>
        <taxon>Rhodobacterales</taxon>
        <taxon>Paracoccaceae</taxon>
        <taxon>Parasedimentitalea</taxon>
    </lineage>
</organism>
<dbReference type="Pfam" id="PF13609">
    <property type="entry name" value="Porin_4"/>
    <property type="match status" value="1"/>
</dbReference>
<dbReference type="Gene3D" id="2.40.160.10">
    <property type="entry name" value="Porin"/>
    <property type="match status" value="1"/>
</dbReference>
<feature type="signal peptide" evidence="1">
    <location>
        <begin position="1"/>
        <end position="20"/>
    </location>
</feature>
<dbReference type="InterPro" id="IPR033900">
    <property type="entry name" value="Gram_neg_porin_domain"/>
</dbReference>
<keyword evidence="1" id="KW-0732">Signal</keyword>
<comment type="caution">
    <text evidence="3">The sequence shown here is derived from an EMBL/GenBank/DDBJ whole genome shotgun (WGS) entry which is preliminary data.</text>
</comment>
<reference evidence="3 4" key="1">
    <citation type="submission" date="2019-05" db="EMBL/GenBank/DDBJ databases">
        <title>Draft genome sequence of Pelagicola sp. DSW4-44.</title>
        <authorList>
            <person name="Oh J."/>
        </authorList>
    </citation>
    <scope>NUCLEOTIDE SEQUENCE [LARGE SCALE GENOMIC DNA]</scope>
    <source>
        <strain evidence="3 4">DSW4-44</strain>
    </source>
</reference>
<name>A0ABY2UYH9_9RHOB</name>
<gene>
    <name evidence="3" type="ORF">FEE96_10055</name>
</gene>
<sequence length="326" mass="33122">MKKILFASTALIATAGMAAADINFSGYGRFGIGYLENRGAAATATTNGVSDTVIVSRFRVSIDGDATTDGGVRFSARVRIQADETAANGNAGAAGLNAARFSVEYEGLRVDVGNVAGAIDNLPGYYGYETGLEGMQTQYSGADYGFTGYSSTGGTHNGVYARYAVGDFAVAASYDQATGGSATATNGDRWDIHGAYTFGNITAALAYGETDTTVSQDMTVFTLGGTWGAFGGTLFVGDETVNNAAGAYDASVSDTFYGLSATYDISSATTIGFAYGDGSGTGDTQNVGIGVKHDLGGGVSLRGGVGNAKTSGVSTTRADFGAQFNF</sequence>
<protein>
    <submittedName>
        <fullName evidence="3">Porin</fullName>
    </submittedName>
</protein>
<accession>A0ABY2UYH9</accession>
<feature type="chain" id="PRO_5045109880" evidence="1">
    <location>
        <begin position="21"/>
        <end position="326"/>
    </location>
</feature>
<dbReference type="InterPro" id="IPR023614">
    <property type="entry name" value="Porin_dom_sf"/>
</dbReference>
<evidence type="ECO:0000256" key="1">
    <source>
        <dbReference type="SAM" id="SignalP"/>
    </source>
</evidence>
<evidence type="ECO:0000313" key="3">
    <source>
        <dbReference type="EMBL" id="TLP65830.1"/>
    </source>
</evidence>
<dbReference type="RefSeq" id="WP_138162897.1">
    <property type="nucleotide sequence ID" value="NZ_VAUA01000004.1"/>
</dbReference>